<dbReference type="InterPro" id="IPR050884">
    <property type="entry name" value="CNP_phosphodiesterase-III"/>
</dbReference>
<evidence type="ECO:0000259" key="5">
    <source>
        <dbReference type="Pfam" id="PF00149"/>
    </source>
</evidence>
<dbReference type="InterPro" id="IPR029052">
    <property type="entry name" value="Metallo-depent_PP-like"/>
</dbReference>
<dbReference type="Gene3D" id="3.60.21.10">
    <property type="match status" value="1"/>
</dbReference>
<dbReference type="Pfam" id="PF00149">
    <property type="entry name" value="Metallophos"/>
    <property type="match status" value="1"/>
</dbReference>
<evidence type="ECO:0000256" key="4">
    <source>
        <dbReference type="ARBA" id="ARBA00025742"/>
    </source>
</evidence>
<gene>
    <name evidence="6" type="ORF">ABC977_09425</name>
</gene>
<accession>A0ABV4BFS0</accession>
<dbReference type="CDD" id="cd07402">
    <property type="entry name" value="MPP_GpdQ"/>
    <property type="match status" value="1"/>
</dbReference>
<dbReference type="RefSeq" id="WP_369667009.1">
    <property type="nucleotide sequence ID" value="NZ_JBDKXB010000010.1"/>
</dbReference>
<evidence type="ECO:0000313" key="7">
    <source>
        <dbReference type="Proteomes" id="UP001564408"/>
    </source>
</evidence>
<organism evidence="6 7">
    <name type="scientific">Thioalkalicoccus limnaeus</name>
    <dbReference type="NCBI Taxonomy" id="120681"/>
    <lineage>
        <taxon>Bacteria</taxon>
        <taxon>Pseudomonadati</taxon>
        <taxon>Pseudomonadota</taxon>
        <taxon>Gammaproteobacteria</taxon>
        <taxon>Chromatiales</taxon>
        <taxon>Chromatiaceae</taxon>
        <taxon>Thioalkalicoccus</taxon>
    </lineage>
</organism>
<reference evidence="6 7" key="1">
    <citation type="submission" date="2024-05" db="EMBL/GenBank/DDBJ databases">
        <title>Genome Sequence and Characterization of the New Strain Purple Sulfur Bacterium of Genus Thioalkalicoccus.</title>
        <authorList>
            <person name="Bryantseva I.A."/>
            <person name="Kyndt J.A."/>
            <person name="Imhoff J.F."/>
        </authorList>
    </citation>
    <scope>NUCLEOTIDE SEQUENCE [LARGE SCALE GENOMIC DNA]</scope>
    <source>
        <strain evidence="6 7">Um2</strain>
    </source>
</reference>
<dbReference type="InterPro" id="IPR026575">
    <property type="entry name" value="GpdQ/CpdA-like"/>
</dbReference>
<comment type="similarity">
    <text evidence="4">Belongs to the cyclic nucleotide phosphodiesterase class-III family.</text>
</comment>
<keyword evidence="2" id="KW-0378">Hydrolase</keyword>
<protein>
    <submittedName>
        <fullName evidence="6">Metallophosphoesterase</fullName>
    </submittedName>
</protein>
<keyword evidence="3" id="KW-0408">Iron</keyword>
<evidence type="ECO:0000256" key="2">
    <source>
        <dbReference type="ARBA" id="ARBA00022801"/>
    </source>
</evidence>
<proteinExistence type="inferred from homology"/>
<dbReference type="PANTHER" id="PTHR42988:SF2">
    <property type="entry name" value="CYCLIC NUCLEOTIDE PHOSPHODIESTERASE CBUA0032-RELATED"/>
    <property type="match status" value="1"/>
</dbReference>
<evidence type="ECO:0000256" key="3">
    <source>
        <dbReference type="ARBA" id="ARBA00023004"/>
    </source>
</evidence>
<feature type="domain" description="Calcineurin-like phosphoesterase" evidence="5">
    <location>
        <begin position="24"/>
        <end position="213"/>
    </location>
</feature>
<dbReference type="PANTHER" id="PTHR42988">
    <property type="entry name" value="PHOSPHOHYDROLASE"/>
    <property type="match status" value="1"/>
</dbReference>
<comment type="caution">
    <text evidence="6">The sequence shown here is derived from an EMBL/GenBank/DDBJ whole genome shotgun (WGS) entry which is preliminary data.</text>
</comment>
<sequence>MSLGQPTTGSRAIPVPSTGGLALLRVVQVTDTHLLADPNGGLLGLCTRTAFESVLDLMLSRFGLPDILLLSGDLVHDESLAGYRYLAGRLRALGVPFYAIPGNHDDADRMAAVLDADAASPMRALEIGGWQWLLLDSAVSGCAGGRLDPGQVGALDEALSRCALPALIGLHHHPVPVGSRWLDDIGLANGSELMALIERHRHVKAVLWGHVHQEFRGRQGDCLLLGSPSTCVQFAPGTERFALDRSSPGFRWLVLYADGRIETGVERLPGRPDSLNLAAPGY</sequence>
<evidence type="ECO:0000313" key="6">
    <source>
        <dbReference type="EMBL" id="MEY6432624.1"/>
    </source>
</evidence>
<keyword evidence="1" id="KW-0479">Metal-binding</keyword>
<dbReference type="SUPFAM" id="SSF56300">
    <property type="entry name" value="Metallo-dependent phosphatases"/>
    <property type="match status" value="1"/>
</dbReference>
<dbReference type="InterPro" id="IPR004843">
    <property type="entry name" value="Calcineurin-like_PHP"/>
</dbReference>
<evidence type="ECO:0000256" key="1">
    <source>
        <dbReference type="ARBA" id="ARBA00022723"/>
    </source>
</evidence>
<dbReference type="Proteomes" id="UP001564408">
    <property type="component" value="Unassembled WGS sequence"/>
</dbReference>
<dbReference type="EMBL" id="JBDKXB010000010">
    <property type="protein sequence ID" value="MEY6432624.1"/>
    <property type="molecule type" value="Genomic_DNA"/>
</dbReference>
<name>A0ABV4BFS0_9GAMM</name>
<keyword evidence="7" id="KW-1185">Reference proteome</keyword>